<dbReference type="PANTHER" id="PTHR47053">
    <property type="entry name" value="MUREIN DD-ENDOPEPTIDASE MEPH-RELATED"/>
    <property type="match status" value="1"/>
</dbReference>
<keyword evidence="2" id="KW-0645">Protease</keyword>
<evidence type="ECO:0000256" key="4">
    <source>
        <dbReference type="ARBA" id="ARBA00022807"/>
    </source>
</evidence>
<protein>
    <submittedName>
        <fullName evidence="7">C40 family peptidase</fullName>
    </submittedName>
</protein>
<evidence type="ECO:0000256" key="3">
    <source>
        <dbReference type="ARBA" id="ARBA00022801"/>
    </source>
</evidence>
<dbReference type="EMBL" id="JAVGVR010000001">
    <property type="protein sequence ID" value="MDQ6597627.1"/>
    <property type="molecule type" value="Genomic_DNA"/>
</dbReference>
<evidence type="ECO:0000256" key="2">
    <source>
        <dbReference type="ARBA" id="ARBA00022670"/>
    </source>
</evidence>
<dbReference type="Proteomes" id="UP001178888">
    <property type="component" value="Unassembled WGS sequence"/>
</dbReference>
<comment type="caution">
    <text evidence="7">The sequence shown here is derived from an EMBL/GenBank/DDBJ whole genome shotgun (WGS) entry which is preliminary data.</text>
</comment>
<keyword evidence="5" id="KW-0732">Signal</keyword>
<feature type="domain" description="NlpC/P60" evidence="6">
    <location>
        <begin position="31"/>
        <end position="151"/>
    </location>
</feature>
<gene>
    <name evidence="7" type="ORF">RCG21_14860</name>
</gene>
<dbReference type="InterPro" id="IPR038765">
    <property type="entry name" value="Papain-like_cys_pep_sf"/>
</dbReference>
<sequence length="151" mass="16669">MLKKFIMAFVILASCGTLFANMGDKAEAASYNYHIRAIQVAENHMGVPYRWGGMSPYGFDCSGLVKYSYGKAGRTLNRTAATMYYGNGYHVSSLKTGDLMFFAPSKASRPTHVAIYIGYGKMIMASSSKGVMITKTSNPYWHARYIGAKRV</sequence>
<feature type="signal peptide" evidence="5">
    <location>
        <begin position="1"/>
        <end position="20"/>
    </location>
</feature>
<dbReference type="GO" id="GO:0008234">
    <property type="term" value="F:cysteine-type peptidase activity"/>
    <property type="evidence" value="ECO:0007669"/>
    <property type="project" value="UniProtKB-KW"/>
</dbReference>
<dbReference type="PANTHER" id="PTHR47053:SF1">
    <property type="entry name" value="MUREIN DD-ENDOPEPTIDASE MEPH-RELATED"/>
    <property type="match status" value="1"/>
</dbReference>
<keyword evidence="8" id="KW-1185">Reference proteome</keyword>
<dbReference type="PROSITE" id="PS51935">
    <property type="entry name" value="NLPC_P60"/>
    <property type="match status" value="1"/>
</dbReference>
<dbReference type="SUPFAM" id="SSF54001">
    <property type="entry name" value="Cysteine proteinases"/>
    <property type="match status" value="1"/>
</dbReference>
<feature type="chain" id="PRO_5041676874" evidence="5">
    <location>
        <begin position="21"/>
        <end position="151"/>
    </location>
</feature>
<dbReference type="AlphaFoldDB" id="A0AA90TCR4"/>
<dbReference type="InterPro" id="IPR000064">
    <property type="entry name" value="NLP_P60_dom"/>
</dbReference>
<dbReference type="GO" id="GO:0006508">
    <property type="term" value="P:proteolysis"/>
    <property type="evidence" value="ECO:0007669"/>
    <property type="project" value="UniProtKB-KW"/>
</dbReference>
<name>A0AA90TCR4_9BACI</name>
<evidence type="ECO:0000313" key="8">
    <source>
        <dbReference type="Proteomes" id="UP001178888"/>
    </source>
</evidence>
<reference evidence="7" key="1">
    <citation type="submission" date="2023-08" db="EMBL/GenBank/DDBJ databases">
        <title>Nitrogen cycling bacteria in agricultural field soils.</title>
        <authorList>
            <person name="Jang J."/>
        </authorList>
    </citation>
    <scope>NUCLEOTIDE SEQUENCE</scope>
    <source>
        <strain evidence="7">PS3-36</strain>
    </source>
</reference>
<evidence type="ECO:0000256" key="1">
    <source>
        <dbReference type="ARBA" id="ARBA00007074"/>
    </source>
</evidence>
<dbReference type="Pfam" id="PF00877">
    <property type="entry name" value="NLPC_P60"/>
    <property type="match status" value="1"/>
</dbReference>
<dbReference type="InterPro" id="IPR051202">
    <property type="entry name" value="Peptidase_C40"/>
</dbReference>
<organism evidence="7 8">
    <name type="scientific">Bacillus salipaludis</name>
    <dbReference type="NCBI Taxonomy" id="2547811"/>
    <lineage>
        <taxon>Bacteria</taxon>
        <taxon>Bacillati</taxon>
        <taxon>Bacillota</taxon>
        <taxon>Bacilli</taxon>
        <taxon>Bacillales</taxon>
        <taxon>Bacillaceae</taxon>
        <taxon>Bacillus</taxon>
    </lineage>
</organism>
<comment type="similarity">
    <text evidence="1">Belongs to the peptidase C40 family.</text>
</comment>
<keyword evidence="3" id="KW-0378">Hydrolase</keyword>
<accession>A0AA90TCR4</accession>
<proteinExistence type="inferred from homology"/>
<evidence type="ECO:0000313" key="7">
    <source>
        <dbReference type="EMBL" id="MDQ6597627.1"/>
    </source>
</evidence>
<dbReference type="PROSITE" id="PS51257">
    <property type="entry name" value="PROKAR_LIPOPROTEIN"/>
    <property type="match status" value="1"/>
</dbReference>
<evidence type="ECO:0000256" key="5">
    <source>
        <dbReference type="SAM" id="SignalP"/>
    </source>
</evidence>
<keyword evidence="4" id="KW-0788">Thiol protease</keyword>
<evidence type="ECO:0000259" key="6">
    <source>
        <dbReference type="PROSITE" id="PS51935"/>
    </source>
</evidence>
<dbReference type="Gene3D" id="3.90.1720.10">
    <property type="entry name" value="endopeptidase domain like (from Nostoc punctiforme)"/>
    <property type="match status" value="1"/>
</dbReference>
<dbReference type="RefSeq" id="WP_235824726.1">
    <property type="nucleotide sequence ID" value="NZ_JARMCE010000031.1"/>
</dbReference>